<dbReference type="EMBL" id="JABFDY010000012">
    <property type="protein sequence ID" value="KAF7699800.1"/>
    <property type="molecule type" value="Genomic_DNA"/>
</dbReference>
<comment type="function">
    <text evidence="6">Zinc-finger RNA-binding protein that destabilizes several cytoplasmic AU-rich element (ARE)-containing mRNA transcripts by promoting their poly(A) tail removal or deadenylation, and hence provide a mechanism for attenuating protein synthesis. Acts as a 3'-untranslated region (UTR) ARE mRNA-binding adapter protein to communicate signaling events to the mRNA decay machinery. Functions by recruiting the CCR4-NOT deadenylase complex and probably other components of the cytoplasmic RNA decay machinery to the bound ARE-containing mRNAs, and hence promotes ARE-mediated mRNA deadenylation and decay processes. Binds to 3'-UTR ARE of numerous mRNAs.</text>
</comment>
<evidence type="ECO:0000256" key="4">
    <source>
        <dbReference type="ARBA" id="ARBA00022833"/>
    </source>
</evidence>
<dbReference type="InterPro" id="IPR036855">
    <property type="entry name" value="Znf_CCCH_sf"/>
</dbReference>
<feature type="zinc finger region" description="C3H1-type" evidence="5">
    <location>
        <begin position="152"/>
        <end position="180"/>
    </location>
</feature>
<name>A0A8T0B0Y7_SILME</name>
<keyword evidence="6" id="KW-0539">Nucleus</keyword>
<keyword evidence="4 5" id="KW-0862">Zinc</keyword>
<sequence>MPSYAFNQFLDRDDFLCKQLLKLDMEETSGSSASTVGYTKPGSVTTSNSWAQTKELPVSSRWNKMGFWSERAISMVEGDTGGLGWASDKPGSMLSTTSFGSSTSSLSSSTISSRYKTELCRTFSERGTCKYGSKCQFAHGTEELRGINRHPKYKTEPCRTFHSIGFCPYGIRCHFVHNNDDDAHLCPQQPSRPTATKRPPLLKQSFSFAGFSSKSPPLESPFSQSPLLAIQSASPPSSGTISDLLAMAFPDFLPSHDSGCSSGEPTPTTSPSQMAPGAPDLSFGGSLGTRSLSLTSLSDHEGRCSSSASSLSGSDSSSAHDNAAKRLPIFSQLSVPDGFCAEGSTSFFL</sequence>
<evidence type="ECO:0000313" key="9">
    <source>
        <dbReference type="EMBL" id="KAF7699800.1"/>
    </source>
</evidence>
<dbReference type="Proteomes" id="UP000606274">
    <property type="component" value="Unassembled WGS sequence"/>
</dbReference>
<dbReference type="SMART" id="SM00356">
    <property type="entry name" value="ZnF_C3H1"/>
    <property type="match status" value="2"/>
</dbReference>
<dbReference type="InterPro" id="IPR045877">
    <property type="entry name" value="ZFP36-like"/>
</dbReference>
<feature type="compositionally biased region" description="Low complexity" evidence="7">
    <location>
        <begin position="258"/>
        <end position="272"/>
    </location>
</feature>
<evidence type="ECO:0000259" key="8">
    <source>
        <dbReference type="PROSITE" id="PS50103"/>
    </source>
</evidence>
<dbReference type="GO" id="GO:0008270">
    <property type="term" value="F:zinc ion binding"/>
    <property type="evidence" value="ECO:0007669"/>
    <property type="project" value="UniProtKB-KW"/>
</dbReference>
<comment type="subcellular location">
    <subcellularLocation>
        <location evidence="6">Nucleus</location>
    </subcellularLocation>
    <subcellularLocation>
        <location evidence="6">Cytoplasm</location>
    </subcellularLocation>
</comment>
<organism evidence="9 10">
    <name type="scientific">Silurus meridionalis</name>
    <name type="common">Southern catfish</name>
    <name type="synonym">Silurus soldatovi meridionalis</name>
    <dbReference type="NCBI Taxonomy" id="175797"/>
    <lineage>
        <taxon>Eukaryota</taxon>
        <taxon>Metazoa</taxon>
        <taxon>Chordata</taxon>
        <taxon>Craniata</taxon>
        <taxon>Vertebrata</taxon>
        <taxon>Euteleostomi</taxon>
        <taxon>Actinopterygii</taxon>
        <taxon>Neopterygii</taxon>
        <taxon>Teleostei</taxon>
        <taxon>Ostariophysi</taxon>
        <taxon>Siluriformes</taxon>
        <taxon>Siluridae</taxon>
        <taxon>Silurus</taxon>
    </lineage>
</organism>
<evidence type="ECO:0000256" key="3">
    <source>
        <dbReference type="ARBA" id="ARBA00022771"/>
    </source>
</evidence>
<dbReference type="GO" id="GO:0061158">
    <property type="term" value="P:3'-UTR-mediated mRNA destabilization"/>
    <property type="evidence" value="ECO:0007669"/>
    <property type="project" value="UniProtKB-UniRule"/>
</dbReference>
<keyword evidence="1 5" id="KW-0479">Metal-binding</keyword>
<dbReference type="GO" id="GO:0005634">
    <property type="term" value="C:nucleus"/>
    <property type="evidence" value="ECO:0007669"/>
    <property type="project" value="UniProtKB-SubCell"/>
</dbReference>
<dbReference type="PANTHER" id="PTHR12547:SF177">
    <property type="entry name" value="MRNA DECAY ACTIVATOR PROTEIN ZFP36"/>
    <property type="match status" value="1"/>
</dbReference>
<dbReference type="FunFam" id="4.10.1000.10:FF:000002">
    <property type="entry name" value="Zinc finger protein 36, C3H1 type-like 1"/>
    <property type="match status" value="1"/>
</dbReference>
<dbReference type="Gene3D" id="4.10.1000.10">
    <property type="entry name" value="Zinc finger, CCCH-type"/>
    <property type="match status" value="2"/>
</dbReference>
<dbReference type="GO" id="GO:1900153">
    <property type="term" value="P:positive regulation of nuclear-transcribed mRNA catabolic process, deadenylation-dependent decay"/>
    <property type="evidence" value="ECO:0007669"/>
    <property type="project" value="UniProtKB-UniRule"/>
</dbReference>
<dbReference type="PROSITE" id="PS50103">
    <property type="entry name" value="ZF_C3H1"/>
    <property type="match status" value="2"/>
</dbReference>
<evidence type="ECO:0000256" key="6">
    <source>
        <dbReference type="RuleBase" id="RU369014"/>
    </source>
</evidence>
<dbReference type="GO" id="GO:0005737">
    <property type="term" value="C:cytoplasm"/>
    <property type="evidence" value="ECO:0007669"/>
    <property type="project" value="UniProtKB-SubCell"/>
</dbReference>
<dbReference type="InterPro" id="IPR000571">
    <property type="entry name" value="Znf_CCCH"/>
</dbReference>
<feature type="domain" description="C3H1-type" evidence="8">
    <location>
        <begin position="114"/>
        <end position="142"/>
    </location>
</feature>
<dbReference type="GO" id="GO:0035925">
    <property type="term" value="F:mRNA 3'-UTR AU-rich region binding"/>
    <property type="evidence" value="ECO:0007669"/>
    <property type="project" value="UniProtKB-UniRule"/>
</dbReference>
<feature type="region of interest" description="Disordered" evidence="7">
    <location>
        <begin position="256"/>
        <end position="285"/>
    </location>
</feature>
<dbReference type="SUPFAM" id="SSF90229">
    <property type="entry name" value="CCCH zinc finger"/>
    <property type="match status" value="2"/>
</dbReference>
<evidence type="ECO:0000256" key="7">
    <source>
        <dbReference type="SAM" id="MobiDB-lite"/>
    </source>
</evidence>
<dbReference type="FunFam" id="4.10.1000.10:FF:000001">
    <property type="entry name" value="zinc finger CCCH domain-containing protein 15-like"/>
    <property type="match status" value="1"/>
</dbReference>
<gene>
    <name evidence="9" type="ORF">HF521_002758</name>
</gene>
<evidence type="ECO:0000256" key="2">
    <source>
        <dbReference type="ARBA" id="ARBA00022737"/>
    </source>
</evidence>
<dbReference type="GO" id="GO:1990904">
    <property type="term" value="C:ribonucleoprotein complex"/>
    <property type="evidence" value="ECO:0007669"/>
    <property type="project" value="UniProtKB-KW"/>
</dbReference>
<dbReference type="OrthoDB" id="410307at2759"/>
<evidence type="ECO:0000313" key="10">
    <source>
        <dbReference type="Proteomes" id="UP000606274"/>
    </source>
</evidence>
<dbReference type="AlphaFoldDB" id="A0A8T0B0Y7"/>
<dbReference type="Pfam" id="PF00642">
    <property type="entry name" value="zf-CCCH"/>
    <property type="match status" value="2"/>
</dbReference>
<comment type="subunit">
    <text evidence="6">Associates with the cytoplasmic CCR4-NOT deadenylase complex to trigger ARE-containing mRNA deadenylation and decay processes.</text>
</comment>
<feature type="domain" description="C3H1-type" evidence="8">
    <location>
        <begin position="152"/>
        <end position="180"/>
    </location>
</feature>
<keyword evidence="10" id="KW-1185">Reference proteome</keyword>
<proteinExistence type="predicted"/>
<dbReference type="PANTHER" id="PTHR12547">
    <property type="entry name" value="CCCH ZINC FINGER/TIS11-RELATED"/>
    <property type="match status" value="1"/>
</dbReference>
<comment type="caution">
    <text evidence="9">The sequence shown here is derived from an EMBL/GenBank/DDBJ whole genome shotgun (WGS) entry which is preliminary data.</text>
</comment>
<accession>A0A8T0B0Y7</accession>
<evidence type="ECO:0000256" key="1">
    <source>
        <dbReference type="ARBA" id="ARBA00022723"/>
    </source>
</evidence>
<reference evidence="9" key="1">
    <citation type="submission" date="2020-08" db="EMBL/GenBank/DDBJ databases">
        <title>Chromosome-level assembly of Southern catfish (Silurus meridionalis) provides insights into visual adaptation to the nocturnal and benthic lifestyles.</title>
        <authorList>
            <person name="Zhang Y."/>
            <person name="Wang D."/>
            <person name="Peng Z."/>
        </authorList>
    </citation>
    <scope>NUCLEOTIDE SEQUENCE</scope>
    <source>
        <strain evidence="9">SWU-2019-XX</strain>
        <tissue evidence="9">Muscle</tissue>
    </source>
</reference>
<evidence type="ECO:0000256" key="5">
    <source>
        <dbReference type="PROSITE-ProRule" id="PRU00723"/>
    </source>
</evidence>
<keyword evidence="3 5" id="KW-0863">Zinc-finger</keyword>
<keyword evidence="6" id="KW-0963">Cytoplasm</keyword>
<protein>
    <recommendedName>
        <fullName evidence="6">mRNA decay activator protein ZFP36</fullName>
    </recommendedName>
    <alternativeName>
        <fullName evidence="6">Zinc finger protein 36</fullName>
    </alternativeName>
</protein>
<keyword evidence="6" id="KW-0687">Ribonucleoprotein</keyword>
<keyword evidence="2 6" id="KW-0677">Repeat</keyword>
<feature type="zinc finger region" description="C3H1-type" evidence="5">
    <location>
        <begin position="114"/>
        <end position="142"/>
    </location>
</feature>